<evidence type="ECO:0000313" key="2">
    <source>
        <dbReference type="EMBL" id="THF49583.1"/>
    </source>
</evidence>
<dbReference type="InterPro" id="IPR027417">
    <property type="entry name" value="P-loop_NTPase"/>
</dbReference>
<gene>
    <name evidence="2" type="ORF">E6C50_11970</name>
</gene>
<dbReference type="Gene3D" id="3.90.320.10">
    <property type="match status" value="1"/>
</dbReference>
<dbReference type="EMBL" id="SSNZ01000005">
    <property type="protein sequence ID" value="THF49583.1"/>
    <property type="molecule type" value="Genomic_DNA"/>
</dbReference>
<dbReference type="Proteomes" id="UP000307507">
    <property type="component" value="Unassembled WGS sequence"/>
</dbReference>
<dbReference type="OrthoDB" id="9762792at2"/>
<protein>
    <submittedName>
        <fullName evidence="2">PD-(D/E)XK nuclease family protein</fullName>
    </submittedName>
</protein>
<dbReference type="SUPFAM" id="SSF52980">
    <property type="entry name" value="Restriction endonuclease-like"/>
    <property type="match status" value="1"/>
</dbReference>
<dbReference type="RefSeq" id="WP_136403579.1">
    <property type="nucleotide sequence ID" value="NZ_SSNZ01000005.1"/>
</dbReference>
<evidence type="ECO:0000313" key="3">
    <source>
        <dbReference type="Proteomes" id="UP000307507"/>
    </source>
</evidence>
<reference evidence="2 3" key="1">
    <citation type="submission" date="2019-04" db="EMBL/GenBank/DDBJ databases">
        <title>Flavobacterium sp. nov. isolated from construction timber.</title>
        <authorList>
            <person name="Lin S.-Y."/>
            <person name="Chang C.-T."/>
            <person name="Young C.-C."/>
        </authorList>
    </citation>
    <scope>NUCLEOTIDE SEQUENCE [LARGE SCALE GENOMIC DNA]</scope>
    <source>
        <strain evidence="2 3">CC-CTC003</strain>
    </source>
</reference>
<proteinExistence type="predicted"/>
<dbReference type="SUPFAM" id="SSF52540">
    <property type="entry name" value="P-loop containing nucleoside triphosphate hydrolases"/>
    <property type="match status" value="1"/>
</dbReference>
<dbReference type="InterPro" id="IPR011335">
    <property type="entry name" value="Restrct_endonuc-II-like"/>
</dbReference>
<dbReference type="InterPro" id="IPR038726">
    <property type="entry name" value="PDDEXK_AddAB-type"/>
</dbReference>
<dbReference type="AlphaFoldDB" id="A0A4V3W824"/>
<dbReference type="Gene3D" id="3.40.50.300">
    <property type="entry name" value="P-loop containing nucleotide triphosphate hydrolases"/>
    <property type="match status" value="1"/>
</dbReference>
<keyword evidence="3" id="KW-1185">Reference proteome</keyword>
<comment type="caution">
    <text evidence="2">The sequence shown here is derived from an EMBL/GenBank/DDBJ whole genome shotgun (WGS) entry which is preliminary data.</text>
</comment>
<sequence>MATFSFLDKLSSAIIDQYQDTISNIVIILPNKRARIFLIEALKKQLPGTLFAPEIVSIEDFIQDVAGIRTCDNIELLFEFYDVYLELTPPEKQQSFELFANWAKTLVQDFNEIDRYLLKPSHIFSYLKDIEDIKHWSLDLEKRTTMIENYLEFWKLLPLYYESLYDHLLRKGIGYQGLIYREAVENLNHFSEALGSKKLIFAGFNALNQAEEKIIQQLLFNDQAKVYWDIDAAFLNDSFHDAGLFVRRFKKEWKQYTTQPFEWIVSDFSQEKNIRIIGTPKTVGQAKIAGKLIEEIQLETESLDKVALVLGEENLLIPVLYALPSSVESLNITMGYNSKNNPAQILINKLFKLHTNAVQRNEKSYVFYYKEVLDILTHPLVEPYVKAGSLVQVINRNNITFLTYKKLFEIQEKPSALFQLLFEKWDNNDVGQVLDRLSQIILTIKSFLNNDKEEDKLSKTFLYSIFKVINKLINYHEAHPKLDTVSTLYTVYKQVIDLAEVSFEGEPLTGLQIMGVLESRVLDFETVIVTSMNEGKFPAGKTMNSFIPYDVKRELGLPTYKEKDAIYSYHFYHLLLRAKNIYLLYNTESEGLDAGERSRFITQLEIEKQPAHHLSHQIYNAFLPDKAYEPVSVPKSDRVMVRLKEIATGKGFSPSGLTTYMRNPIQFYNQRILRISEVEEVEENIALNTLGTIIHATLEELYKPYVGKFLSFTDMDWLFAMADSEVEKQFRLVYKEGEISKGKNLLAFEVAKRNVYNFLKEEKCQLEAGDAVKIIALETPLKRTLEDSRLPFSVKIAGNVDRIEQRNGKIRIVDYKTGKVLKNNVQLKEWTGLTEDIKNDKIIQLLCYAFMYEEKTAGLEMEVGIVSFKNMRGGFMPFGRKVEKDYETIVTSEILADFRTQLVMLINEILNPEIPFEEQIK</sequence>
<name>A0A4V3W824_9FLAO</name>
<organism evidence="2 3">
    <name type="scientific">Flavobacterium supellecticarium</name>
    <dbReference type="NCBI Taxonomy" id="2565924"/>
    <lineage>
        <taxon>Bacteria</taxon>
        <taxon>Pseudomonadati</taxon>
        <taxon>Bacteroidota</taxon>
        <taxon>Flavobacteriia</taxon>
        <taxon>Flavobacteriales</taxon>
        <taxon>Flavobacteriaceae</taxon>
        <taxon>Flavobacterium</taxon>
    </lineage>
</organism>
<feature type="domain" description="PD-(D/E)XK endonuclease-like" evidence="1">
    <location>
        <begin position="652"/>
        <end position="918"/>
    </location>
</feature>
<dbReference type="Pfam" id="PF12705">
    <property type="entry name" value="PDDEXK_1"/>
    <property type="match status" value="1"/>
</dbReference>
<dbReference type="InterPro" id="IPR011604">
    <property type="entry name" value="PDDEXK-like_dom_sf"/>
</dbReference>
<accession>A0A4V3W824</accession>
<evidence type="ECO:0000259" key="1">
    <source>
        <dbReference type="Pfam" id="PF12705"/>
    </source>
</evidence>